<evidence type="ECO:0000313" key="2">
    <source>
        <dbReference type="EMBL" id="TGZ61436.1"/>
    </source>
</evidence>
<evidence type="ECO:0000313" key="3">
    <source>
        <dbReference type="Proteomes" id="UP000308267"/>
    </source>
</evidence>
<protein>
    <submittedName>
        <fullName evidence="2">Uncharacterized protein</fullName>
    </submittedName>
</protein>
<feature type="region of interest" description="Disordered" evidence="1">
    <location>
        <begin position="130"/>
        <end position="197"/>
    </location>
</feature>
<dbReference type="EMBL" id="SJOL01007965">
    <property type="protein sequence ID" value="TGZ61436.1"/>
    <property type="molecule type" value="Genomic_DNA"/>
</dbReference>
<organism evidence="2 3">
    <name type="scientific">Opisthorchis felineus</name>
    <dbReference type="NCBI Taxonomy" id="147828"/>
    <lineage>
        <taxon>Eukaryota</taxon>
        <taxon>Metazoa</taxon>
        <taxon>Spiralia</taxon>
        <taxon>Lophotrochozoa</taxon>
        <taxon>Platyhelminthes</taxon>
        <taxon>Trematoda</taxon>
        <taxon>Digenea</taxon>
        <taxon>Opisthorchiida</taxon>
        <taxon>Opisthorchiata</taxon>
        <taxon>Opisthorchiidae</taxon>
        <taxon>Opisthorchis</taxon>
    </lineage>
</organism>
<feature type="compositionally biased region" description="Polar residues" evidence="1">
    <location>
        <begin position="155"/>
        <end position="170"/>
    </location>
</feature>
<dbReference type="AlphaFoldDB" id="A0A4S2LFD7"/>
<proteinExistence type="predicted"/>
<reference evidence="2 3" key="1">
    <citation type="journal article" date="2019" name="BMC Genomics">
        <title>New insights from Opisthorchis felineus genome: update on genomics of the epidemiologically important liver flukes.</title>
        <authorList>
            <person name="Ershov N.I."/>
            <person name="Mordvinov V.A."/>
            <person name="Prokhortchouk E.B."/>
            <person name="Pakharukova M.Y."/>
            <person name="Gunbin K.V."/>
            <person name="Ustyantsev K."/>
            <person name="Genaev M.A."/>
            <person name="Blinov A.G."/>
            <person name="Mazur A."/>
            <person name="Boulygina E."/>
            <person name="Tsygankova S."/>
            <person name="Khrameeva E."/>
            <person name="Chekanov N."/>
            <person name="Fan G."/>
            <person name="Xiao A."/>
            <person name="Zhang H."/>
            <person name="Xu X."/>
            <person name="Yang H."/>
            <person name="Solovyev V."/>
            <person name="Lee S.M."/>
            <person name="Liu X."/>
            <person name="Afonnikov D.A."/>
            <person name="Skryabin K.G."/>
        </authorList>
    </citation>
    <scope>NUCLEOTIDE SEQUENCE [LARGE SCALE GENOMIC DNA]</scope>
    <source>
        <strain evidence="2">AK-0245</strain>
        <tissue evidence="2">Whole organism</tissue>
    </source>
</reference>
<comment type="caution">
    <text evidence="2">The sequence shown here is derived from an EMBL/GenBank/DDBJ whole genome shotgun (WGS) entry which is preliminary data.</text>
</comment>
<sequence>MVIPLSNDLHLIHLKSTESLSRALDYGVKSTNCRIQLTSADNSVQLRLVTDTDEYCFQLEQEKSNDPTYFCVADVVGCSGTLIGPVAKRLRTAANDESFKHAREGLVKEVEEVRRQKLKTRMYQEEFVSSLKTERSRTGKRALKQERKTKRSKPNTDALSPTTVPQSTETGQKHVESRTLAPEDTVPAVITDQSASRIDERITDPVLSCAPSKVTSAGNLNSVGPGPSISLRERCLLAASRRRVLEARLTSALANTDKGERATLIEEIRADLFAFVDELLRDTELRQLKSHGITLD</sequence>
<accession>A0A4S2LFD7</accession>
<dbReference type="OrthoDB" id="6247891at2759"/>
<evidence type="ECO:0000256" key="1">
    <source>
        <dbReference type="SAM" id="MobiDB-lite"/>
    </source>
</evidence>
<gene>
    <name evidence="2" type="ORF">CRM22_007989</name>
</gene>
<feature type="compositionally biased region" description="Basic residues" evidence="1">
    <location>
        <begin position="138"/>
        <end position="153"/>
    </location>
</feature>
<name>A0A4S2LFD7_OPIFE</name>
<keyword evidence="3" id="KW-1185">Reference proteome</keyword>
<dbReference type="Proteomes" id="UP000308267">
    <property type="component" value="Unassembled WGS sequence"/>
</dbReference>